<dbReference type="Gene3D" id="3.90.226.10">
    <property type="entry name" value="2-enoyl-CoA Hydratase, Chain A, domain 1"/>
    <property type="match status" value="1"/>
</dbReference>
<organism evidence="5 6">
    <name type="scientific">Nocardioides vastitatis</name>
    <dbReference type="NCBI Taxonomy" id="2568655"/>
    <lineage>
        <taxon>Bacteria</taxon>
        <taxon>Bacillati</taxon>
        <taxon>Actinomycetota</taxon>
        <taxon>Actinomycetes</taxon>
        <taxon>Propionibacteriales</taxon>
        <taxon>Nocardioidaceae</taxon>
        <taxon>Nocardioides</taxon>
    </lineage>
</organism>
<evidence type="ECO:0000256" key="2">
    <source>
        <dbReference type="ARBA" id="ARBA00011915"/>
    </source>
</evidence>
<dbReference type="GO" id="GO:0016787">
    <property type="term" value="F:hydrolase activity"/>
    <property type="evidence" value="ECO:0007669"/>
    <property type="project" value="UniProtKB-KW"/>
</dbReference>
<reference evidence="6" key="1">
    <citation type="journal article" date="2019" name="Int. J. Syst. Evol. Microbiol.">
        <title>The Global Catalogue of Microorganisms (GCM) 10K type strain sequencing project: providing services to taxonomists for standard genome sequencing and annotation.</title>
        <authorList>
            <consortium name="The Broad Institute Genomics Platform"/>
            <consortium name="The Broad Institute Genome Sequencing Center for Infectious Disease"/>
            <person name="Wu L."/>
            <person name="Ma J."/>
        </authorList>
    </citation>
    <scope>NUCLEOTIDE SEQUENCE [LARGE SCALE GENOMIC DNA]</scope>
    <source>
        <strain evidence="6">YIM 94188</strain>
    </source>
</reference>
<dbReference type="Proteomes" id="UP001596072">
    <property type="component" value="Unassembled WGS sequence"/>
</dbReference>
<accession>A0ABW0ZL49</accession>
<name>A0ABW0ZL49_9ACTN</name>
<comment type="catalytic activity">
    <reaction evidence="1">
        <text>3-hydroxy-2-methylpropanoyl-CoA + H2O = 3-hydroxy-2-methylpropanoate + CoA + H(+)</text>
        <dbReference type="Rhea" id="RHEA:20888"/>
        <dbReference type="ChEBI" id="CHEBI:11805"/>
        <dbReference type="ChEBI" id="CHEBI:15377"/>
        <dbReference type="ChEBI" id="CHEBI:15378"/>
        <dbReference type="ChEBI" id="CHEBI:57287"/>
        <dbReference type="ChEBI" id="CHEBI:57340"/>
        <dbReference type="EC" id="3.1.2.4"/>
    </reaction>
</comment>
<feature type="domain" description="Enoyl-CoA hydratase/isomerase" evidence="4">
    <location>
        <begin position="19"/>
        <end position="331"/>
    </location>
</feature>
<evidence type="ECO:0000259" key="4">
    <source>
        <dbReference type="Pfam" id="PF16113"/>
    </source>
</evidence>
<keyword evidence="3 5" id="KW-0378">Hydrolase</keyword>
<evidence type="ECO:0000313" key="5">
    <source>
        <dbReference type="EMBL" id="MFC5731621.1"/>
    </source>
</evidence>
<dbReference type="EMBL" id="JBHSNS010000019">
    <property type="protein sequence ID" value="MFC5731621.1"/>
    <property type="molecule type" value="Genomic_DNA"/>
</dbReference>
<comment type="caution">
    <text evidence="5">The sequence shown here is derived from an EMBL/GenBank/DDBJ whole genome shotgun (WGS) entry which is preliminary data.</text>
</comment>
<dbReference type="InterPro" id="IPR032259">
    <property type="entry name" value="HIBYL-CoA-H"/>
</dbReference>
<keyword evidence="6" id="KW-1185">Reference proteome</keyword>
<proteinExistence type="predicted"/>
<sequence length="355" mass="38253">MAETGILLDGVRVRVGSGIGRITLDRPGALNALTTPMVRAIDDTLAAWSGQGGVVLIDSSSPKAFCAGGDIRAIRENTLAGDLSASESFFATEYAMNARVAAYEAPIVSFIDGICMGGGMGLSIHGAFRLVTDRAVLAMPETAIGFFPDVGASYFLSRLPGSIGIYLGLTGHRIDAADALCTGLATHFAADLTADQVADALANSRHEPVDHVLSRLVTRTPVGESRIAMHRGEIDWCFTARDVEEIKGRLRRSNTAWSRSTLDELEAVSVQSLDVTLALLRWARQHTLRDCLGAELELARRITLTDDFVEGVRAALVDKDRQPVWGRSRFGGLDSAGRARWTDHADNSPREMSMR</sequence>
<evidence type="ECO:0000256" key="3">
    <source>
        <dbReference type="ARBA" id="ARBA00022801"/>
    </source>
</evidence>
<evidence type="ECO:0000256" key="1">
    <source>
        <dbReference type="ARBA" id="ARBA00001709"/>
    </source>
</evidence>
<gene>
    <name evidence="5" type="ORF">ACFPQB_22105</name>
</gene>
<dbReference type="EC" id="3.1.2.4" evidence="2"/>
<dbReference type="NCBIfam" id="NF004127">
    <property type="entry name" value="PRK05617.1"/>
    <property type="match status" value="1"/>
</dbReference>
<dbReference type="RefSeq" id="WP_136432316.1">
    <property type="nucleotide sequence ID" value="NZ_JBHSNS010000019.1"/>
</dbReference>
<dbReference type="PANTHER" id="PTHR43176:SF3">
    <property type="entry name" value="3-HYDROXYISOBUTYRYL-COA HYDROLASE, MITOCHONDRIAL"/>
    <property type="match status" value="1"/>
</dbReference>
<dbReference type="Pfam" id="PF16113">
    <property type="entry name" value="ECH_2"/>
    <property type="match status" value="1"/>
</dbReference>
<dbReference type="PANTHER" id="PTHR43176">
    <property type="entry name" value="3-HYDROXYISOBUTYRYL-COA HYDROLASE-RELATED"/>
    <property type="match status" value="1"/>
</dbReference>
<dbReference type="InterPro" id="IPR045004">
    <property type="entry name" value="ECH_dom"/>
</dbReference>
<evidence type="ECO:0000313" key="6">
    <source>
        <dbReference type="Proteomes" id="UP001596072"/>
    </source>
</evidence>
<dbReference type="CDD" id="cd06558">
    <property type="entry name" value="crotonase-like"/>
    <property type="match status" value="1"/>
</dbReference>
<protein>
    <recommendedName>
        <fullName evidence="2">3-hydroxyisobutyryl-CoA hydrolase</fullName>
        <ecNumber evidence="2">3.1.2.4</ecNumber>
    </recommendedName>
</protein>
<dbReference type="SUPFAM" id="SSF52096">
    <property type="entry name" value="ClpP/crotonase"/>
    <property type="match status" value="1"/>
</dbReference>
<dbReference type="InterPro" id="IPR029045">
    <property type="entry name" value="ClpP/crotonase-like_dom_sf"/>
</dbReference>